<comment type="catalytic activity">
    <reaction evidence="7 8">
        <text>O-phospho-L-threonyl-[protein] + H2O = L-threonyl-[protein] + phosphate</text>
        <dbReference type="Rhea" id="RHEA:47004"/>
        <dbReference type="Rhea" id="RHEA-COMP:11060"/>
        <dbReference type="Rhea" id="RHEA-COMP:11605"/>
        <dbReference type="ChEBI" id="CHEBI:15377"/>
        <dbReference type="ChEBI" id="CHEBI:30013"/>
        <dbReference type="ChEBI" id="CHEBI:43474"/>
        <dbReference type="ChEBI" id="CHEBI:61977"/>
        <dbReference type="EC" id="3.1.3.16"/>
    </reaction>
</comment>
<dbReference type="Pfam" id="PF16891">
    <property type="entry name" value="STPPase_N"/>
    <property type="match status" value="1"/>
</dbReference>
<sequence>MSLEQIINKLISVRTKPPGTSAGLTVPEIIWLCQTVRQIFLEQPILLELQPPITICGDTHGQFHDTLRLFEVCKYPPHTNYLFLGDYVDRGCQSIENVCLLFAFKIRYPENFFLLRGNHECSYINRQFGFYDECVQYYNPNIWRIFGDVFNCLPVAAIVDDKIFCVHGGISPELTSLDEIREIRRPTEIPEEGILCDLLWADPDSQVEEWGDNDRGTSVVFGLKPLQEFLQRFKFDLVCRAHQAVMGGYEFPFPDHDGIVTLFSAPNYCYEFDNKGATLQVDENLYCSFSVLDPIKWEEEYPIDSRPGTPPRGVIPLTTELQLPVYG</sequence>
<comment type="caution">
    <text evidence="10">The sequence shown here is derived from an EMBL/GenBank/DDBJ whole genome shotgun (WGS) entry which is preliminary data.</text>
</comment>
<dbReference type="SMART" id="SM00156">
    <property type="entry name" value="PP2Ac"/>
    <property type="match status" value="1"/>
</dbReference>
<keyword evidence="3 8" id="KW-0378">Hydrolase</keyword>
<organism evidence="10 11">
    <name type="scientific">Tritrichomonas musculus</name>
    <dbReference type="NCBI Taxonomy" id="1915356"/>
    <lineage>
        <taxon>Eukaryota</taxon>
        <taxon>Metamonada</taxon>
        <taxon>Parabasalia</taxon>
        <taxon>Tritrichomonadida</taxon>
        <taxon>Tritrichomonadidae</taxon>
        <taxon>Tritrichomonas</taxon>
    </lineage>
</organism>
<keyword evidence="5" id="KW-0464">Manganese</keyword>
<dbReference type="InterPro" id="IPR004843">
    <property type="entry name" value="Calcineurin-like_PHP"/>
</dbReference>
<evidence type="ECO:0000256" key="2">
    <source>
        <dbReference type="ARBA" id="ARBA00022723"/>
    </source>
</evidence>
<evidence type="ECO:0000256" key="8">
    <source>
        <dbReference type="RuleBase" id="RU004273"/>
    </source>
</evidence>
<keyword evidence="4" id="KW-0904">Protein phosphatase</keyword>
<dbReference type="PANTHER" id="PTHR11668">
    <property type="entry name" value="SERINE/THREONINE PROTEIN PHOSPHATASE"/>
    <property type="match status" value="1"/>
</dbReference>
<feature type="domain" description="Serine/threonine specific protein phosphatases" evidence="9">
    <location>
        <begin position="115"/>
        <end position="120"/>
    </location>
</feature>
<evidence type="ECO:0000259" key="9">
    <source>
        <dbReference type="PROSITE" id="PS00125"/>
    </source>
</evidence>
<dbReference type="Gene3D" id="3.60.21.10">
    <property type="match status" value="1"/>
</dbReference>
<dbReference type="InterPro" id="IPR050341">
    <property type="entry name" value="PP1_catalytic_subunit"/>
</dbReference>
<dbReference type="Pfam" id="PF00149">
    <property type="entry name" value="Metallophos"/>
    <property type="match status" value="1"/>
</dbReference>
<comment type="similarity">
    <text evidence="8">Belongs to the PPP phosphatase family.</text>
</comment>
<evidence type="ECO:0000256" key="6">
    <source>
        <dbReference type="ARBA" id="ARBA00047761"/>
    </source>
</evidence>
<keyword evidence="11" id="KW-1185">Reference proteome</keyword>
<dbReference type="EC" id="3.1.3.16" evidence="8"/>
<dbReference type="Proteomes" id="UP001470230">
    <property type="component" value="Unassembled WGS sequence"/>
</dbReference>
<gene>
    <name evidence="10" type="ORF">M9Y10_034238</name>
</gene>
<accession>A0ABR2KFD1</accession>
<evidence type="ECO:0000313" key="11">
    <source>
        <dbReference type="Proteomes" id="UP001470230"/>
    </source>
</evidence>
<evidence type="ECO:0000313" key="10">
    <source>
        <dbReference type="EMBL" id="KAK8889491.1"/>
    </source>
</evidence>
<keyword evidence="2" id="KW-0479">Metal-binding</keyword>
<proteinExistence type="inferred from homology"/>
<protein>
    <recommendedName>
        <fullName evidence="8">Serine/threonine-protein phosphatase</fullName>
        <ecNumber evidence="8">3.1.3.16</ecNumber>
    </recommendedName>
</protein>
<dbReference type="PROSITE" id="PS00125">
    <property type="entry name" value="SER_THR_PHOSPHATASE"/>
    <property type="match status" value="1"/>
</dbReference>
<reference evidence="10 11" key="1">
    <citation type="submission" date="2024-04" db="EMBL/GenBank/DDBJ databases">
        <title>Tritrichomonas musculus Genome.</title>
        <authorList>
            <person name="Alves-Ferreira E."/>
            <person name="Grigg M."/>
            <person name="Lorenzi H."/>
            <person name="Galac M."/>
        </authorList>
    </citation>
    <scope>NUCLEOTIDE SEQUENCE [LARGE SCALE GENOMIC DNA]</scope>
    <source>
        <strain evidence="10 11">EAF2021</strain>
    </source>
</reference>
<evidence type="ECO:0000256" key="5">
    <source>
        <dbReference type="ARBA" id="ARBA00023211"/>
    </source>
</evidence>
<evidence type="ECO:0000256" key="7">
    <source>
        <dbReference type="ARBA" id="ARBA00048336"/>
    </source>
</evidence>
<evidence type="ECO:0000256" key="1">
    <source>
        <dbReference type="ARBA" id="ARBA00001936"/>
    </source>
</evidence>
<dbReference type="PRINTS" id="PR00114">
    <property type="entry name" value="STPHPHTASE"/>
</dbReference>
<dbReference type="PANTHER" id="PTHR11668:SF300">
    <property type="entry name" value="SERINE_THREONINE-PROTEIN PHOSPHATASE"/>
    <property type="match status" value="1"/>
</dbReference>
<evidence type="ECO:0000256" key="3">
    <source>
        <dbReference type="ARBA" id="ARBA00022801"/>
    </source>
</evidence>
<evidence type="ECO:0000256" key="4">
    <source>
        <dbReference type="ARBA" id="ARBA00022912"/>
    </source>
</evidence>
<comment type="cofactor">
    <cofactor evidence="1">
        <name>Mn(2+)</name>
        <dbReference type="ChEBI" id="CHEBI:29035"/>
    </cofactor>
</comment>
<dbReference type="SUPFAM" id="SSF56300">
    <property type="entry name" value="Metallo-dependent phosphatases"/>
    <property type="match status" value="1"/>
</dbReference>
<comment type="catalytic activity">
    <reaction evidence="6">
        <text>O-phospho-L-seryl-[protein] + H2O = L-seryl-[protein] + phosphate</text>
        <dbReference type="Rhea" id="RHEA:20629"/>
        <dbReference type="Rhea" id="RHEA-COMP:9863"/>
        <dbReference type="Rhea" id="RHEA-COMP:11604"/>
        <dbReference type="ChEBI" id="CHEBI:15377"/>
        <dbReference type="ChEBI" id="CHEBI:29999"/>
        <dbReference type="ChEBI" id="CHEBI:43474"/>
        <dbReference type="ChEBI" id="CHEBI:83421"/>
        <dbReference type="EC" id="3.1.3.16"/>
    </reaction>
</comment>
<dbReference type="InterPro" id="IPR006186">
    <property type="entry name" value="Ser/Thr-sp_prot-phosphatase"/>
</dbReference>
<name>A0ABR2KFD1_9EUKA</name>
<dbReference type="InterPro" id="IPR029052">
    <property type="entry name" value="Metallo-depent_PP-like"/>
</dbReference>
<dbReference type="InterPro" id="IPR031675">
    <property type="entry name" value="STPPase_N"/>
</dbReference>
<dbReference type="EMBL" id="JAPFFF010000005">
    <property type="protein sequence ID" value="KAK8889491.1"/>
    <property type="molecule type" value="Genomic_DNA"/>
</dbReference>